<gene>
    <name evidence="6" type="ORF">HNQ75_003548</name>
</gene>
<keyword evidence="2 6" id="KW-0645">Protease</keyword>
<evidence type="ECO:0000313" key="7">
    <source>
        <dbReference type="Proteomes" id="UP000535501"/>
    </source>
</evidence>
<dbReference type="Pfam" id="PF01343">
    <property type="entry name" value="Peptidase_S49"/>
    <property type="match status" value="1"/>
</dbReference>
<evidence type="ECO:0000256" key="1">
    <source>
        <dbReference type="ARBA" id="ARBA00008683"/>
    </source>
</evidence>
<dbReference type="RefSeq" id="WP_077545909.1">
    <property type="nucleotide sequence ID" value="NZ_JACHEJ010000010.1"/>
</dbReference>
<evidence type="ECO:0000313" key="6">
    <source>
        <dbReference type="EMBL" id="MBB6181561.1"/>
    </source>
</evidence>
<name>A0A7W9Z1Q0_9HYPH</name>
<evidence type="ECO:0000256" key="2">
    <source>
        <dbReference type="ARBA" id="ARBA00022670"/>
    </source>
</evidence>
<dbReference type="AlphaFoldDB" id="A0A7W9Z1Q0"/>
<keyword evidence="7" id="KW-1185">Reference proteome</keyword>
<proteinExistence type="inferred from homology"/>
<dbReference type="Proteomes" id="UP000535501">
    <property type="component" value="Unassembled WGS sequence"/>
</dbReference>
<evidence type="ECO:0000256" key="3">
    <source>
        <dbReference type="ARBA" id="ARBA00022801"/>
    </source>
</evidence>
<evidence type="ECO:0000259" key="5">
    <source>
        <dbReference type="Pfam" id="PF01343"/>
    </source>
</evidence>
<sequence length="377" mass="40324">MLSAINTPFAMNGPQYQLLASQLSDPKNVERLMRDPKSLKGVMGGVNALQAMAPYKAKIGKRLGIRDGVGYLYITGTLFKRESWITDLFGATTYETLRRDLQAALDHEKIESIALYVDSPGGEASGCDELAHAIHEARQKKPMAAFISGQGCSAAYWVATAAGRVVVSGATMVGSVGVVQSYERRTEAGVETHMFVSSQSPNKGFVPDWVQSMVDAMANVFVSHVAKHRGISTKAVIDWQGGVEIGANAVKAGMADAVGSFEDVIADLRKRPVPISAKPLSLAKPVAPQAPKIAAQQPAPVVQLSHGERVRIEAAAKAEAAEIARIREIFQKISSQEAASHYAYDTSMTANEALAEMKSEAIAASWRKAAAAANQYH</sequence>
<dbReference type="PANTHER" id="PTHR33209:SF1">
    <property type="entry name" value="PEPTIDASE S49 DOMAIN-CONTAINING PROTEIN"/>
    <property type="match status" value="1"/>
</dbReference>
<feature type="domain" description="Peptidase S49" evidence="5">
    <location>
        <begin position="137"/>
        <end position="270"/>
    </location>
</feature>
<evidence type="ECO:0000256" key="4">
    <source>
        <dbReference type="ARBA" id="ARBA00022825"/>
    </source>
</evidence>
<dbReference type="InterPro" id="IPR033855">
    <property type="entry name" value="Protein_C"/>
</dbReference>
<organism evidence="6 7">
    <name type="scientific">Pseudorhizobium flavum</name>
    <dbReference type="NCBI Taxonomy" id="1335061"/>
    <lineage>
        <taxon>Bacteria</taxon>
        <taxon>Pseudomonadati</taxon>
        <taxon>Pseudomonadota</taxon>
        <taxon>Alphaproteobacteria</taxon>
        <taxon>Hyphomicrobiales</taxon>
        <taxon>Rhizobiaceae</taxon>
        <taxon>Rhizobium/Agrobacterium group</taxon>
        <taxon>Pseudorhizobium</taxon>
    </lineage>
</organism>
<dbReference type="Gene3D" id="3.90.226.10">
    <property type="entry name" value="2-enoyl-CoA Hydratase, Chain A, domain 1"/>
    <property type="match status" value="1"/>
</dbReference>
<dbReference type="PANTHER" id="PTHR33209">
    <property type="entry name" value="PROTEASE 4"/>
    <property type="match status" value="1"/>
</dbReference>
<comment type="caution">
    <text evidence="6">The sequence shown here is derived from an EMBL/GenBank/DDBJ whole genome shotgun (WGS) entry which is preliminary data.</text>
</comment>
<dbReference type="GO" id="GO:0006508">
    <property type="term" value="P:proteolysis"/>
    <property type="evidence" value="ECO:0007669"/>
    <property type="project" value="UniProtKB-KW"/>
</dbReference>
<dbReference type="SUPFAM" id="SSF52096">
    <property type="entry name" value="ClpP/crotonase"/>
    <property type="match status" value="1"/>
</dbReference>
<reference evidence="6 7" key="1">
    <citation type="submission" date="2020-08" db="EMBL/GenBank/DDBJ databases">
        <title>Genomic Encyclopedia of Type Strains, Phase IV (KMG-IV): sequencing the most valuable type-strain genomes for metagenomic binning, comparative biology and taxonomic classification.</title>
        <authorList>
            <person name="Goeker M."/>
        </authorList>
    </citation>
    <scope>NUCLEOTIDE SEQUENCE [LARGE SCALE GENOMIC DNA]</scope>
    <source>
        <strain evidence="6 7">DSM 102134</strain>
    </source>
</reference>
<dbReference type="EMBL" id="JACHEJ010000010">
    <property type="protein sequence ID" value="MBB6181561.1"/>
    <property type="molecule type" value="Genomic_DNA"/>
</dbReference>
<comment type="similarity">
    <text evidence="1">Belongs to the peptidase S49 family.</text>
</comment>
<dbReference type="CDD" id="cd07022">
    <property type="entry name" value="S49_Sppa_36K_type"/>
    <property type="match status" value="1"/>
</dbReference>
<dbReference type="InterPro" id="IPR029045">
    <property type="entry name" value="ClpP/crotonase-like_dom_sf"/>
</dbReference>
<keyword evidence="3" id="KW-0378">Hydrolase</keyword>
<accession>A0A7W9Z1Q0</accession>
<dbReference type="GO" id="GO:0008236">
    <property type="term" value="F:serine-type peptidase activity"/>
    <property type="evidence" value="ECO:0007669"/>
    <property type="project" value="UniProtKB-KW"/>
</dbReference>
<keyword evidence="4" id="KW-0720">Serine protease</keyword>
<dbReference type="InterPro" id="IPR002142">
    <property type="entry name" value="Peptidase_S49"/>
</dbReference>
<protein>
    <submittedName>
        <fullName evidence="6">ClpP class serine protease</fullName>
    </submittedName>
</protein>